<reference evidence="2" key="1">
    <citation type="submission" date="2022-02" db="EMBL/GenBank/DDBJ databases">
        <title>Emergence and expansion in Europe of a Vibrio aestuarianus clonal complex pathogenic for oysters.</title>
        <authorList>
            <person name="Mesnil A."/>
            <person name="Travers M.-A."/>
        </authorList>
    </citation>
    <scope>NUCLEOTIDE SEQUENCE</scope>
    <source>
        <strain evidence="2">19_064_15T1</strain>
    </source>
</reference>
<dbReference type="RefSeq" id="WP_274676216.1">
    <property type="nucleotide sequence ID" value="NZ_JAKNAX010000045.1"/>
</dbReference>
<evidence type="ECO:0008006" key="4">
    <source>
        <dbReference type="Google" id="ProtNLM"/>
    </source>
</evidence>
<dbReference type="GO" id="GO:0006310">
    <property type="term" value="P:DNA recombination"/>
    <property type="evidence" value="ECO:0007669"/>
    <property type="project" value="UniProtKB-KW"/>
</dbReference>
<comment type="caution">
    <text evidence="2">The sequence shown here is derived from an EMBL/GenBank/DDBJ whole genome shotgun (WGS) entry which is preliminary data.</text>
</comment>
<dbReference type="Gene3D" id="1.10.443.10">
    <property type="entry name" value="Intergrase catalytic core"/>
    <property type="match status" value="1"/>
</dbReference>
<organism evidence="2 3">
    <name type="scientific">Vibrio aestuarianus</name>
    <dbReference type="NCBI Taxonomy" id="28171"/>
    <lineage>
        <taxon>Bacteria</taxon>
        <taxon>Pseudomonadati</taxon>
        <taxon>Pseudomonadota</taxon>
        <taxon>Gammaproteobacteria</taxon>
        <taxon>Vibrionales</taxon>
        <taxon>Vibrionaceae</taxon>
        <taxon>Vibrio</taxon>
    </lineage>
</organism>
<name>A0A9X4FBF2_9VIBR</name>
<evidence type="ECO:0000313" key="2">
    <source>
        <dbReference type="EMBL" id="MDE1347644.1"/>
    </source>
</evidence>
<dbReference type="GO" id="GO:0003677">
    <property type="term" value="F:DNA binding"/>
    <property type="evidence" value="ECO:0007669"/>
    <property type="project" value="InterPro"/>
</dbReference>
<protein>
    <recommendedName>
        <fullName evidence="4">Integrase</fullName>
    </recommendedName>
</protein>
<dbReference type="SUPFAM" id="SSF56349">
    <property type="entry name" value="DNA breaking-rejoining enzymes"/>
    <property type="match status" value="1"/>
</dbReference>
<gene>
    <name evidence="2" type="ORF">L9X51_14525</name>
</gene>
<evidence type="ECO:0000256" key="1">
    <source>
        <dbReference type="ARBA" id="ARBA00023172"/>
    </source>
</evidence>
<evidence type="ECO:0000313" key="3">
    <source>
        <dbReference type="Proteomes" id="UP001140978"/>
    </source>
</evidence>
<sequence>MNTLNRYIKNQRAYVREKKKQPLTGFSNSKGDQATWDDIAVTFTYSWGTKINFLFNNLNQPNASIKSTFTQADRLDIEAHHLIFAYTLDVLSENISDNNKRGKVTASRQFISALSDNVASTSLDEIQRVIYNIKNPSPLYSFFNWLRKYKMLPVSCTPVIPTVVKSTRTMNCDDALNAEKSKIPDEKALIALGAIFNDVIPQYTNEDRQTFTNLALHHRDSFTCTMAALAMASPNRVTAEQTLLTKQRIKCRIEKVDKKNETVHYLNWCGSKGFKDYQNHINTEMATSLDRALHYTAIVTEPARVLARFYNTPSLALKNILGDFQPSIENLTKLKPLMNKPVNLIHLGLLLGFFESTNKCVRVTADTKGAIDVSTTNPVFIKPIHQLSVSDKLVFMSQCPYAHTLTGSKLTSNQLRKKLCAGKKELTVSEFQEHYIELNRTNINGYNKANTRKVDYGNALFTYTQKQIANQSGAPFLLKPISSLGQVFSEDCKRAKGKTLKTIFKRFGFTSDFAITPHQFRHWQNDYLAKKGLPHLLITILSGRKSVEQTLTYIHTTNAQNASVISDILYPEEIGHDVQDKVGKRIQSKTQYDEAINNLSPTFVSEVGFCTQDLTLTPCSYMTEFETQCTLCSSSCHIAHDKKAIELLKKDLIIQKHNLKQIQEAINFVTSDGMQQWYQTHYRNTCMLKSLIDVLSDKSIKEGAIVRFLTRSNVMRITDLETKTVSEQRLSLPNEEKALQDAIEAANQPVGNSAKNNFLGFLGKI</sequence>
<dbReference type="InterPro" id="IPR011010">
    <property type="entry name" value="DNA_brk_join_enz"/>
</dbReference>
<dbReference type="AlphaFoldDB" id="A0A9X4FBF2"/>
<dbReference type="GO" id="GO:0015074">
    <property type="term" value="P:DNA integration"/>
    <property type="evidence" value="ECO:0007669"/>
    <property type="project" value="InterPro"/>
</dbReference>
<dbReference type="Proteomes" id="UP001140978">
    <property type="component" value="Unassembled WGS sequence"/>
</dbReference>
<proteinExistence type="predicted"/>
<accession>A0A9X4FBF2</accession>
<dbReference type="InterPro" id="IPR013762">
    <property type="entry name" value="Integrase-like_cat_sf"/>
</dbReference>
<keyword evidence="1" id="KW-0233">DNA recombination</keyword>
<dbReference type="EMBL" id="JAKNAX010000045">
    <property type="protein sequence ID" value="MDE1347644.1"/>
    <property type="molecule type" value="Genomic_DNA"/>
</dbReference>